<dbReference type="KEGG" id="cic:CICLE_v10005442mg"/>
<evidence type="ECO:0000256" key="8">
    <source>
        <dbReference type="ARBA" id="ARBA00023006"/>
    </source>
</evidence>
<comment type="similarity">
    <text evidence="2">Belongs to the ATG3 family.</text>
</comment>
<dbReference type="PANTHER" id="PTHR12866">
    <property type="entry name" value="UBIQUITIN-LIKE-CONJUGATING ENZYME ATG3"/>
    <property type="match status" value="1"/>
</dbReference>
<dbReference type="FunCoup" id="V4S7P6">
    <property type="interactions" value="3535"/>
</dbReference>
<gene>
    <name evidence="9" type="ORF">CICLE_v10005442mg</name>
</gene>
<sequence length="320" mass="36298">MELQHKFYGIFKGTVEKITSHRTVSAFKEKGVLSVSEFVLAGDNLVSKCPTWSWESGEPSKRKSYLPADKQFLITRNVPCLRRAASVEEEYEGAGGEILVDNEDNDGWLATHGKPKAKCDEDEDDNLPSMEAVEISNNNNVRAISTYFGGEEEEEEEDIPDMAEYNEPDSIIENETDPATLPSTYLVAHEPDDDNILRTRTYDISITYDKYYQTPRVWLTGYDESRMLLKTELILEDVSQDHARKTVTIEDHPHLTGKHASIHPCRHGAVMKKIIDVLVSRGVEPEVDKYLFLFLKFVASVIPTIEYDYTMDFDLGSSSN</sequence>
<evidence type="ECO:0000256" key="5">
    <source>
        <dbReference type="ARBA" id="ARBA00022490"/>
    </source>
</evidence>
<organism evidence="9 10">
    <name type="scientific">Citrus clementina</name>
    <name type="common">Clementine</name>
    <name type="synonym">Citrus deliciosa x Citrus sinensis</name>
    <dbReference type="NCBI Taxonomy" id="85681"/>
    <lineage>
        <taxon>Eukaryota</taxon>
        <taxon>Viridiplantae</taxon>
        <taxon>Streptophyta</taxon>
        <taxon>Embryophyta</taxon>
        <taxon>Tracheophyta</taxon>
        <taxon>Spermatophyta</taxon>
        <taxon>Magnoliopsida</taxon>
        <taxon>eudicotyledons</taxon>
        <taxon>Gunneridae</taxon>
        <taxon>Pentapetalae</taxon>
        <taxon>rosids</taxon>
        <taxon>malvids</taxon>
        <taxon>Sapindales</taxon>
        <taxon>Rutaceae</taxon>
        <taxon>Aurantioideae</taxon>
        <taxon>Citrus</taxon>
    </lineage>
</organism>
<keyword evidence="8" id="KW-0072">Autophagy</keyword>
<dbReference type="OrthoDB" id="1584384at2759"/>
<protein>
    <recommendedName>
        <fullName evidence="3">Autophagy-related protein 3</fullName>
    </recommendedName>
</protein>
<dbReference type="GO" id="GO:0000045">
    <property type="term" value="P:autophagosome assembly"/>
    <property type="evidence" value="ECO:0007669"/>
    <property type="project" value="TreeGrafter"/>
</dbReference>
<evidence type="ECO:0000256" key="6">
    <source>
        <dbReference type="ARBA" id="ARBA00022786"/>
    </source>
</evidence>
<dbReference type="STRING" id="85681.V4S7P6"/>
<evidence type="ECO:0000313" key="9">
    <source>
        <dbReference type="EMBL" id="ESR34855.1"/>
    </source>
</evidence>
<evidence type="ECO:0000256" key="3">
    <source>
        <dbReference type="ARBA" id="ARBA00018067"/>
    </source>
</evidence>
<dbReference type="InterPro" id="IPR007135">
    <property type="entry name" value="Atg3/Atg10"/>
</dbReference>
<dbReference type="GO" id="GO:0005829">
    <property type="term" value="C:cytosol"/>
    <property type="evidence" value="ECO:0007669"/>
    <property type="project" value="TreeGrafter"/>
</dbReference>
<keyword evidence="7" id="KW-0653">Protein transport</keyword>
<keyword evidence="10" id="KW-1185">Reference proteome</keyword>
<dbReference type="FunFam" id="3.30.1460.50:FF:000007">
    <property type="entry name" value="Autophagy-related protein 3"/>
    <property type="match status" value="1"/>
</dbReference>
<accession>V4S7P6</accession>
<dbReference type="GO" id="GO:0044804">
    <property type="term" value="P:nucleophagy"/>
    <property type="evidence" value="ECO:0007669"/>
    <property type="project" value="TreeGrafter"/>
</dbReference>
<keyword evidence="5" id="KW-0963">Cytoplasm</keyword>
<keyword evidence="6" id="KW-0833">Ubl conjugation pathway</keyword>
<dbReference type="OMA" id="HCPTWSW"/>
<dbReference type="Pfam" id="PF03987">
    <property type="entry name" value="Autophagy_act_C"/>
    <property type="match status" value="1"/>
</dbReference>
<dbReference type="GO" id="GO:0000422">
    <property type="term" value="P:autophagy of mitochondrion"/>
    <property type="evidence" value="ECO:0007669"/>
    <property type="project" value="TreeGrafter"/>
</dbReference>
<evidence type="ECO:0000256" key="2">
    <source>
        <dbReference type="ARBA" id="ARBA00007683"/>
    </source>
</evidence>
<dbReference type="Gene3D" id="3.30.1460.50">
    <property type="match status" value="1"/>
</dbReference>
<dbReference type="AlphaFoldDB" id="V4S7P6"/>
<evidence type="ECO:0000256" key="4">
    <source>
        <dbReference type="ARBA" id="ARBA00022448"/>
    </source>
</evidence>
<dbReference type="GO" id="GO:0019776">
    <property type="term" value="F:Atg8-family ligase activity"/>
    <property type="evidence" value="ECO:0007669"/>
    <property type="project" value="TreeGrafter"/>
</dbReference>
<comment type="subcellular location">
    <subcellularLocation>
        <location evidence="1">Cytoplasm</location>
    </subcellularLocation>
</comment>
<evidence type="ECO:0000313" key="10">
    <source>
        <dbReference type="Proteomes" id="UP000030687"/>
    </source>
</evidence>
<keyword evidence="4" id="KW-0813">Transport</keyword>
<dbReference type="PANTHER" id="PTHR12866:SF2">
    <property type="entry name" value="UBIQUITIN-LIKE-CONJUGATING ENZYME ATG3"/>
    <property type="match status" value="1"/>
</dbReference>
<reference evidence="9 10" key="1">
    <citation type="submission" date="2013-10" db="EMBL/GenBank/DDBJ databases">
        <authorList>
            <consortium name="International Citrus Genome Consortium"/>
            <person name="Jenkins J."/>
            <person name="Schmutz J."/>
            <person name="Prochnik S."/>
            <person name="Rokhsar D."/>
            <person name="Gmitter F."/>
            <person name="Ollitrault P."/>
            <person name="Machado M."/>
            <person name="Talon M."/>
            <person name="Wincker P."/>
            <person name="Jaillon O."/>
            <person name="Morgante M."/>
        </authorList>
    </citation>
    <scope>NUCLEOTIDE SEQUENCE</scope>
    <source>
        <strain evidence="10">cv. Clemenules</strain>
    </source>
</reference>
<evidence type="ECO:0000256" key="7">
    <source>
        <dbReference type="ARBA" id="ARBA00022927"/>
    </source>
</evidence>
<dbReference type="Gramene" id="ESR34855">
    <property type="protein sequence ID" value="ESR34855"/>
    <property type="gene ID" value="CICLE_v10005442mg"/>
</dbReference>
<dbReference type="InParanoid" id="V4S7P6"/>
<dbReference type="GO" id="GO:0061723">
    <property type="term" value="P:glycophagy"/>
    <property type="evidence" value="ECO:0007669"/>
    <property type="project" value="TreeGrafter"/>
</dbReference>
<dbReference type="GO" id="GO:0000407">
    <property type="term" value="C:phagophore assembly site"/>
    <property type="evidence" value="ECO:0007669"/>
    <property type="project" value="TreeGrafter"/>
</dbReference>
<name>V4S7P6_CITCL</name>
<proteinExistence type="inferred from homology"/>
<evidence type="ECO:0000256" key="1">
    <source>
        <dbReference type="ARBA" id="ARBA00004496"/>
    </source>
</evidence>
<dbReference type="Proteomes" id="UP000030687">
    <property type="component" value="Unassembled WGS sequence"/>
</dbReference>
<dbReference type="EMBL" id="KI537036">
    <property type="protein sequence ID" value="ESR34855.1"/>
    <property type="molecule type" value="Genomic_DNA"/>
</dbReference>
<dbReference type="GO" id="GO:0015031">
    <property type="term" value="P:protein transport"/>
    <property type="evidence" value="ECO:0007669"/>
    <property type="project" value="UniProtKB-KW"/>
</dbReference>
<dbReference type="eggNOG" id="KOG2981">
    <property type="taxonomic scope" value="Eukaryota"/>
</dbReference>